<dbReference type="Proteomes" id="UP000027583">
    <property type="component" value="Unassembled WGS sequence"/>
</dbReference>
<proteinExistence type="predicted"/>
<accession>A0A060QCY3</accession>
<organism evidence="1 2">
    <name type="scientific">Asaia bogorensis</name>
    <dbReference type="NCBI Taxonomy" id="91915"/>
    <lineage>
        <taxon>Bacteria</taxon>
        <taxon>Pseudomonadati</taxon>
        <taxon>Pseudomonadota</taxon>
        <taxon>Alphaproteobacteria</taxon>
        <taxon>Acetobacterales</taxon>
        <taxon>Acetobacteraceae</taxon>
        <taxon>Asaia</taxon>
    </lineage>
</organism>
<protein>
    <submittedName>
        <fullName evidence="1">Uncharacterized protein</fullName>
    </submittedName>
</protein>
<dbReference type="eggNOG" id="ENOG5032ZYT">
    <property type="taxonomic scope" value="Bacteria"/>
</dbReference>
<comment type="caution">
    <text evidence="1">The sequence shown here is derived from an EMBL/GenBank/DDBJ whole genome shotgun (WGS) entry which is preliminary data.</text>
</comment>
<gene>
    <name evidence="1" type="ORF">ASAP_0964</name>
</gene>
<evidence type="ECO:0000313" key="1">
    <source>
        <dbReference type="EMBL" id="CDG39009.1"/>
    </source>
</evidence>
<reference evidence="1 2" key="1">
    <citation type="journal article" date="2014" name="Genome Biol. Evol.">
        <title>Acetic acid bacteria genomes reveal functional traits for adaptation to life in insect guts.</title>
        <authorList>
            <person name="Chouaia B."/>
            <person name="Gaiarsa S."/>
            <person name="Crotti E."/>
            <person name="Comandatore F."/>
            <person name="Degli Esposti M."/>
            <person name="Ricci I."/>
            <person name="Alma A."/>
            <person name="Favia G."/>
            <person name="Bandi C."/>
            <person name="Daffonchio D."/>
        </authorList>
    </citation>
    <scope>NUCLEOTIDE SEQUENCE [LARGE SCALE GENOMIC DNA]</scope>
    <source>
        <strain evidence="1 2">SF2.1</strain>
    </source>
</reference>
<evidence type="ECO:0000313" key="2">
    <source>
        <dbReference type="Proteomes" id="UP000027583"/>
    </source>
</evidence>
<dbReference type="EMBL" id="CBLX010000007">
    <property type="protein sequence ID" value="CDG39009.1"/>
    <property type="molecule type" value="Genomic_DNA"/>
</dbReference>
<name>A0A060QCY3_9PROT</name>
<dbReference type="AlphaFoldDB" id="A0A060QCY3"/>
<sequence length="211" mass="22492">MPAGWAIGRLFFRRYTGPQATARWLGRLNSKPERTKKEAKVMTPRSFAAFAASLPLCFLATTAHALPGMATSALPQEKPADAVTTDSTISFSLKEIGGGLGYEWGKGTLHHNGRDYAFEIGGGGIASLGYITVKGTGTVKDLARLDQFDGTYWTVKADAAIGSGVGAAVLENQYGVKLNLTMSIKGAHVGASVMRLRFRILPDKTEKLAAQ</sequence>
<reference evidence="1 2" key="2">
    <citation type="journal article" date="2014" name="PLoS ONE">
        <title>Evolution of mitochondria reconstructed from the energy metabolism of living bacteria.</title>
        <authorList>
            <person name="Degli Esposti M."/>
            <person name="Chouaia B."/>
            <person name="Comandatore F."/>
            <person name="Crotti E."/>
            <person name="Sassera D."/>
            <person name="Lievens P.M."/>
            <person name="Daffonchio D."/>
            <person name="Bandi C."/>
        </authorList>
    </citation>
    <scope>NUCLEOTIDE SEQUENCE [LARGE SCALE GENOMIC DNA]</scope>
    <source>
        <strain evidence="1 2">SF2.1</strain>
    </source>
</reference>